<keyword evidence="3" id="KW-1185">Reference proteome</keyword>
<feature type="region of interest" description="Disordered" evidence="1">
    <location>
        <begin position="41"/>
        <end position="141"/>
    </location>
</feature>
<feature type="compositionally biased region" description="Basic and acidic residues" evidence="1">
    <location>
        <begin position="76"/>
        <end position="86"/>
    </location>
</feature>
<dbReference type="Proteomes" id="UP001138500">
    <property type="component" value="Unassembled WGS sequence"/>
</dbReference>
<comment type="caution">
    <text evidence="2">The sequence shown here is derived from an EMBL/GenBank/DDBJ whole genome shotgun (WGS) entry which is preliminary data.</text>
</comment>
<dbReference type="Gene3D" id="3.40.630.30">
    <property type="match status" value="1"/>
</dbReference>
<reference evidence="2 3" key="2">
    <citation type="journal article" date="2021" name="Curr. Genet.">
        <title>Genetic response to nitrogen starvation in the aggressive Eucalyptus foliar pathogen Teratosphaeria destructans.</title>
        <authorList>
            <person name="Havenga M."/>
            <person name="Wingfield B.D."/>
            <person name="Wingfield M.J."/>
            <person name="Dreyer L.L."/>
            <person name="Roets F."/>
            <person name="Aylward J."/>
        </authorList>
    </citation>
    <scope>NUCLEOTIDE SEQUENCE [LARGE SCALE GENOMIC DNA]</scope>
    <source>
        <strain evidence="2">CMW44962</strain>
    </source>
</reference>
<evidence type="ECO:0000313" key="3">
    <source>
        <dbReference type="Proteomes" id="UP001138500"/>
    </source>
</evidence>
<dbReference type="OrthoDB" id="2129362at2759"/>
<dbReference type="SUPFAM" id="SSF55729">
    <property type="entry name" value="Acyl-CoA N-acyltransferases (Nat)"/>
    <property type="match status" value="1"/>
</dbReference>
<protein>
    <recommendedName>
        <fullName evidence="4">N-acetyltransferase domain-containing protein</fullName>
    </recommendedName>
</protein>
<evidence type="ECO:0008006" key="4">
    <source>
        <dbReference type="Google" id="ProtNLM"/>
    </source>
</evidence>
<feature type="compositionally biased region" description="Gly residues" evidence="1">
    <location>
        <begin position="104"/>
        <end position="123"/>
    </location>
</feature>
<dbReference type="EMBL" id="RIBY02002245">
    <property type="protein sequence ID" value="KAH9821969.1"/>
    <property type="molecule type" value="Genomic_DNA"/>
</dbReference>
<gene>
    <name evidence="2" type="ORF">Tdes44962_MAKER04866</name>
</gene>
<sequence>MADAAVSLKSPPKVLPPHLRKIANAPSAKVEAQNVQEGLSDLGVNVAKPESATAPADSRSGSMIQATSQTHAKFVPTDKKVLDRAAPHVQSNEHTPRSSSSRGNGRGQVRGRGGRGNGIGGAGTRNSRWPTNAEQRPDPKRWTCDWDFEAANEEVSSIDTMWADCGTGQPAKRAAASGESYNLADFSGGWAPAPINWDARPPFKDPDRLPQIEKWLHDTTQDSQGCDVKITSSDLAEERAYEFAPRSWRPHRIEPGLSPSQWFTQLTQPKNPRPVHEGDLDAVVPWWQRYNSPDPKCVTLKLPAHPPKEDMDPNMNEVEWVAYNLDHGGKSHIERRREVEMAKKYAKAGRKNKAEEKARRLQERYGDVVVEGIRPNIKLYIRPATKEDMVAVRDIYNYHIRNSCVTAETTDRTESQMYQRLMDIRSAQLPFLVACERGAIMKARRKKGKPNWEDEGNIIMPDKVVGFAYADDWNDMHSMYRFTAELQVFVAYDKFMNGIGKCLLDKLVGLLDQTYMERRGFDVEGTDVEGTGALRRIDNLIVNYSYQDPNRLEWVGRWLEEWLDFQKVSNLPGIGEKNDESVSMATFLRKAGASIGRVNQPVAADQTAAVADPA</sequence>
<organism evidence="2 3">
    <name type="scientific">Teratosphaeria destructans</name>
    <dbReference type="NCBI Taxonomy" id="418781"/>
    <lineage>
        <taxon>Eukaryota</taxon>
        <taxon>Fungi</taxon>
        <taxon>Dikarya</taxon>
        <taxon>Ascomycota</taxon>
        <taxon>Pezizomycotina</taxon>
        <taxon>Dothideomycetes</taxon>
        <taxon>Dothideomycetidae</taxon>
        <taxon>Mycosphaerellales</taxon>
        <taxon>Teratosphaeriaceae</taxon>
        <taxon>Teratosphaeria</taxon>
    </lineage>
</organism>
<accession>A0A9W7SLG0</accession>
<evidence type="ECO:0000256" key="1">
    <source>
        <dbReference type="SAM" id="MobiDB-lite"/>
    </source>
</evidence>
<feature type="compositionally biased region" description="Polar residues" evidence="1">
    <location>
        <begin position="59"/>
        <end position="71"/>
    </location>
</feature>
<proteinExistence type="predicted"/>
<evidence type="ECO:0000313" key="2">
    <source>
        <dbReference type="EMBL" id="KAH9821969.1"/>
    </source>
</evidence>
<reference evidence="2 3" key="1">
    <citation type="journal article" date="2018" name="IMA Fungus">
        <title>IMA Genome-F 10: Nine draft genome sequences of Claviceps purpurea s.lat., including C. arundinis, C. humidiphila, and C. cf. spartinae, pseudomolecules for the pitch canker pathogen Fusarium circinatum, draft genome of Davidsoniella eucalypti, Grosmannia galeiformis, Quambalaria eucalypti, and Teratosphaeria destructans.</title>
        <authorList>
            <person name="Wingfield B.D."/>
            <person name="Liu M."/>
            <person name="Nguyen H.D."/>
            <person name="Lane F.A."/>
            <person name="Morgan S.W."/>
            <person name="De Vos L."/>
            <person name="Wilken P.M."/>
            <person name="Duong T.A."/>
            <person name="Aylward J."/>
            <person name="Coetzee M.P."/>
            <person name="Dadej K."/>
            <person name="De Beer Z.W."/>
            <person name="Findlay W."/>
            <person name="Havenga M."/>
            <person name="Kolarik M."/>
            <person name="Menzies J.G."/>
            <person name="Naidoo K."/>
            <person name="Pochopski O."/>
            <person name="Shoukouhi P."/>
            <person name="Santana Q.C."/>
            <person name="Seifert K.A."/>
            <person name="Soal N."/>
            <person name="Steenkamp E.T."/>
            <person name="Tatham C.T."/>
            <person name="van der Nest M.A."/>
            <person name="Wingfield M.J."/>
        </authorList>
    </citation>
    <scope>NUCLEOTIDE SEQUENCE [LARGE SCALE GENOMIC DNA]</scope>
    <source>
        <strain evidence="2">CMW44962</strain>
    </source>
</reference>
<name>A0A9W7SLG0_9PEZI</name>
<dbReference type="AlphaFoldDB" id="A0A9W7SLG0"/>
<dbReference type="InterPro" id="IPR016181">
    <property type="entry name" value="Acyl_CoA_acyltransferase"/>
</dbReference>